<dbReference type="Pfam" id="PF00857">
    <property type="entry name" value="Isochorismatase"/>
    <property type="match status" value="1"/>
</dbReference>
<accession>R9B7S2</accession>
<feature type="domain" description="Isochorismatase-like" evidence="2">
    <location>
        <begin position="5"/>
        <end position="154"/>
    </location>
</feature>
<dbReference type="AlphaFoldDB" id="R9B7S2"/>
<evidence type="ECO:0000256" key="1">
    <source>
        <dbReference type="ARBA" id="ARBA00022801"/>
    </source>
</evidence>
<dbReference type="PANTHER" id="PTHR43540:SF1">
    <property type="entry name" value="ISOCHORISMATASE HYDROLASE"/>
    <property type="match status" value="1"/>
</dbReference>
<dbReference type="PANTHER" id="PTHR43540">
    <property type="entry name" value="PEROXYUREIDOACRYLATE/UREIDOACRYLATE AMIDOHYDROLASE-RELATED"/>
    <property type="match status" value="1"/>
</dbReference>
<dbReference type="CDD" id="cd01014">
    <property type="entry name" value="nicotinamidase_related"/>
    <property type="match status" value="1"/>
</dbReference>
<name>R9B7S2_9GAMM</name>
<dbReference type="GO" id="GO:0016787">
    <property type="term" value="F:hydrolase activity"/>
    <property type="evidence" value="ECO:0007669"/>
    <property type="project" value="UniProtKB-KW"/>
</dbReference>
<proteinExistence type="predicted"/>
<dbReference type="SUPFAM" id="SSF52499">
    <property type="entry name" value="Isochorismatase-like hydrolases"/>
    <property type="match status" value="1"/>
</dbReference>
<dbReference type="PATRIC" id="fig|1217699.3.peg.401"/>
<evidence type="ECO:0000313" key="4">
    <source>
        <dbReference type="Proteomes" id="UP000016203"/>
    </source>
</evidence>
<evidence type="ECO:0000313" key="3">
    <source>
        <dbReference type="EMBL" id="EOR10290.1"/>
    </source>
</evidence>
<protein>
    <recommendedName>
        <fullName evidence="2">Isochorismatase-like domain-containing protein</fullName>
    </recommendedName>
</protein>
<reference evidence="3 4" key="1">
    <citation type="submission" date="2013-03" db="EMBL/GenBank/DDBJ databases">
        <title>The Genome Sequence of Acinetobacter sp. CIP 110321.</title>
        <authorList>
            <consortium name="The Broad Institute Genome Sequencing Platform"/>
            <consortium name="The Broad Institute Genome Sequencing Center for Infectious Disease"/>
            <person name="Cerqueira G."/>
            <person name="Feldgarden M."/>
            <person name="Courvalin P."/>
            <person name="Perichon B."/>
            <person name="Grillot-Courvalin C."/>
            <person name="Clermont D."/>
            <person name="Rocha E."/>
            <person name="Yoon E.-J."/>
            <person name="Nemec A."/>
            <person name="Walker B."/>
            <person name="Young S.K."/>
            <person name="Zeng Q."/>
            <person name="Gargeya S."/>
            <person name="Fitzgerald M."/>
            <person name="Haas B."/>
            <person name="Abouelleil A."/>
            <person name="Alvarado L."/>
            <person name="Arachchi H.M."/>
            <person name="Berlin A.M."/>
            <person name="Chapman S.B."/>
            <person name="Dewar J."/>
            <person name="Goldberg J."/>
            <person name="Griggs A."/>
            <person name="Gujja S."/>
            <person name="Hansen M."/>
            <person name="Howarth C."/>
            <person name="Imamovic A."/>
            <person name="Larimer J."/>
            <person name="McCowan C."/>
            <person name="Murphy C."/>
            <person name="Neiman D."/>
            <person name="Pearson M."/>
            <person name="Priest M."/>
            <person name="Roberts A."/>
            <person name="Saif S."/>
            <person name="Shea T."/>
            <person name="Sisk P."/>
            <person name="Sykes S."/>
            <person name="Wortman J."/>
            <person name="Nusbaum C."/>
            <person name="Birren B."/>
        </authorList>
    </citation>
    <scope>NUCLEOTIDE SEQUENCE [LARGE SCALE GENOMIC DNA]</scope>
    <source>
        <strain evidence="3 4">CIP 110321</strain>
    </source>
</reference>
<gene>
    <name evidence="3" type="ORF">F896_00418</name>
</gene>
<dbReference type="Gene3D" id="3.40.50.850">
    <property type="entry name" value="Isochorismatase-like"/>
    <property type="match status" value="1"/>
</dbReference>
<dbReference type="InterPro" id="IPR050272">
    <property type="entry name" value="Isochorismatase-like_hydrls"/>
</dbReference>
<dbReference type="Proteomes" id="UP000016203">
    <property type="component" value="Unassembled WGS sequence"/>
</dbReference>
<sequence>MMKQALLIIDVQNDYFKNGKMELVNPELALAKTNQLEDHFIQNNLPIIYIQHINPASASFFQENTVGVELHPQLKATNQSLIVEKNFPNSFLETNLQAILEQHQVEQLVITGMMTHVCIDSGTRAAKELGYQPIVIADATATRDLEHQGKIVKAADVQTAFLSALGFFATVQNTADFLAHN</sequence>
<dbReference type="HOGENOM" id="CLU_068979_5_1_6"/>
<comment type="caution">
    <text evidence="3">The sequence shown here is derived from an EMBL/GenBank/DDBJ whole genome shotgun (WGS) entry which is preliminary data.</text>
</comment>
<dbReference type="InterPro" id="IPR036380">
    <property type="entry name" value="Isochorismatase-like_sf"/>
</dbReference>
<dbReference type="InterPro" id="IPR000868">
    <property type="entry name" value="Isochorismatase-like_dom"/>
</dbReference>
<evidence type="ECO:0000259" key="2">
    <source>
        <dbReference type="Pfam" id="PF00857"/>
    </source>
</evidence>
<keyword evidence="1" id="KW-0378">Hydrolase</keyword>
<dbReference type="EMBL" id="AQFL01000004">
    <property type="protein sequence ID" value="EOR10290.1"/>
    <property type="molecule type" value="Genomic_DNA"/>
</dbReference>
<organism evidence="3 4">
    <name type="scientific">Acinetobacter genomosp. 15BJ</name>
    <dbReference type="NCBI Taxonomy" id="106651"/>
    <lineage>
        <taxon>Bacteria</taxon>
        <taxon>Pseudomonadati</taxon>
        <taxon>Pseudomonadota</taxon>
        <taxon>Gammaproteobacteria</taxon>
        <taxon>Moraxellales</taxon>
        <taxon>Moraxellaceae</taxon>
        <taxon>Acinetobacter</taxon>
    </lineage>
</organism>